<feature type="non-terminal residue" evidence="2">
    <location>
        <position position="292"/>
    </location>
</feature>
<dbReference type="Proteomes" id="UP000728032">
    <property type="component" value="Unassembled WGS sequence"/>
</dbReference>
<dbReference type="EMBL" id="OC935669">
    <property type="protein sequence ID" value="CAD7660633.1"/>
    <property type="molecule type" value="Genomic_DNA"/>
</dbReference>
<dbReference type="EMBL" id="CAJPVJ010020844">
    <property type="protein sequence ID" value="CAG2177771.1"/>
    <property type="molecule type" value="Genomic_DNA"/>
</dbReference>
<organism evidence="2">
    <name type="scientific">Oppiella nova</name>
    <dbReference type="NCBI Taxonomy" id="334625"/>
    <lineage>
        <taxon>Eukaryota</taxon>
        <taxon>Metazoa</taxon>
        <taxon>Ecdysozoa</taxon>
        <taxon>Arthropoda</taxon>
        <taxon>Chelicerata</taxon>
        <taxon>Arachnida</taxon>
        <taxon>Acari</taxon>
        <taxon>Acariformes</taxon>
        <taxon>Sarcoptiformes</taxon>
        <taxon>Oribatida</taxon>
        <taxon>Brachypylina</taxon>
        <taxon>Oppioidea</taxon>
        <taxon>Oppiidae</taxon>
        <taxon>Oppiella</taxon>
    </lineage>
</organism>
<feature type="region of interest" description="Disordered" evidence="1">
    <location>
        <begin position="128"/>
        <end position="191"/>
    </location>
</feature>
<protein>
    <submittedName>
        <fullName evidence="2">Uncharacterized protein</fullName>
    </submittedName>
</protein>
<keyword evidence="3" id="KW-1185">Reference proteome</keyword>
<accession>A0A7R9QX89</accession>
<reference evidence="2" key="1">
    <citation type="submission" date="2020-11" db="EMBL/GenBank/DDBJ databases">
        <authorList>
            <person name="Tran Van P."/>
        </authorList>
    </citation>
    <scope>NUCLEOTIDE SEQUENCE</scope>
</reference>
<evidence type="ECO:0000256" key="1">
    <source>
        <dbReference type="SAM" id="MobiDB-lite"/>
    </source>
</evidence>
<feature type="compositionally biased region" description="Acidic residues" evidence="1">
    <location>
        <begin position="236"/>
        <end position="245"/>
    </location>
</feature>
<name>A0A7R9QX89_9ACAR</name>
<sequence>MTSQLIRFADQICRKDIPRVLMRQLLQLIMSGNVVRNRLPVYTVYKQTTYRFSDKIRRIVPVFLRPIDRIEFYEDVPTIEFTDQTNISIEEAGLINVQQTYGGVYCRHSVTRTTLSDEWQSQCHVFRRPTHPVPRRPNDRAIRANASTTSTTRANVVTVDHTNDSANHTNETNETTDDDDNQTNDDSIDSKLTPSLLNAIHNETHETNGSIVVEPEVVELSSDSEDEPSSGANDISLDDVSDEEVNGSSFDISVDNDSAAEVEDEVVGDDEEDCEITAVISAAEHSVGAQLA</sequence>
<feature type="compositionally biased region" description="Acidic residues" evidence="1">
    <location>
        <begin position="174"/>
        <end position="187"/>
    </location>
</feature>
<evidence type="ECO:0000313" key="2">
    <source>
        <dbReference type="EMBL" id="CAD7660633.1"/>
    </source>
</evidence>
<evidence type="ECO:0000313" key="3">
    <source>
        <dbReference type="Proteomes" id="UP000728032"/>
    </source>
</evidence>
<feature type="compositionally biased region" description="Low complexity" evidence="1">
    <location>
        <begin position="143"/>
        <end position="159"/>
    </location>
</feature>
<proteinExistence type="predicted"/>
<dbReference type="AlphaFoldDB" id="A0A7R9QX89"/>
<gene>
    <name evidence="2" type="ORF">ONB1V03_LOCUS17199</name>
</gene>
<feature type="region of interest" description="Disordered" evidence="1">
    <location>
        <begin position="219"/>
        <end position="260"/>
    </location>
</feature>